<dbReference type="PROSITE" id="PS51292">
    <property type="entry name" value="ZF_RING_CH"/>
    <property type="match status" value="1"/>
</dbReference>
<dbReference type="SMART" id="SM00744">
    <property type="entry name" value="RINGv"/>
    <property type="match status" value="1"/>
</dbReference>
<feature type="domain" description="RING-CH-type" evidence="5">
    <location>
        <begin position="1"/>
        <end position="62"/>
    </location>
</feature>
<name>A0AB34K2Z0_PRYPA</name>
<evidence type="ECO:0000259" key="5">
    <source>
        <dbReference type="PROSITE" id="PS51292"/>
    </source>
</evidence>
<keyword evidence="7" id="KW-1185">Reference proteome</keyword>
<dbReference type="InterPro" id="IPR013083">
    <property type="entry name" value="Znf_RING/FYVE/PHD"/>
</dbReference>
<sequence length="290" mass="31302">MAEELCCWVCCDGPDRAELLPMGCACRGSAGLAHVACLVLAAEHNVNSWTSCPTCKQEYTGRVDVLLAEARWELVRHRPEEDAERLFVANNLAVTRKESAGDNAGALQLMEEVLSVRRRTLGDEHPHTLDSIANLALQHAEMGHYDAALPLSEEALGAMRRTLGDEHEHTLVSMAALGALHLHMGQFRAAWPLCVESLDARRRMLGNCHLETINSIHLLGRCFVGLGDWGAGLALLEEAQSTATRVLGEGHPSTQHFASTLAKEKSRGDGAEGAASATNSPESHPLQPSP</sequence>
<dbReference type="GO" id="GO:0008270">
    <property type="term" value="F:zinc ion binding"/>
    <property type="evidence" value="ECO:0007669"/>
    <property type="project" value="UniProtKB-KW"/>
</dbReference>
<evidence type="ECO:0000256" key="2">
    <source>
        <dbReference type="ARBA" id="ARBA00022771"/>
    </source>
</evidence>
<dbReference type="SUPFAM" id="SSF48452">
    <property type="entry name" value="TPR-like"/>
    <property type="match status" value="1"/>
</dbReference>
<dbReference type="PANTHER" id="PTHR46082:SF6">
    <property type="entry name" value="AAA+ ATPASE DOMAIN-CONTAINING PROTEIN-RELATED"/>
    <property type="match status" value="1"/>
</dbReference>
<keyword evidence="1" id="KW-0479">Metal-binding</keyword>
<keyword evidence="3" id="KW-0862">Zinc</keyword>
<evidence type="ECO:0000313" key="7">
    <source>
        <dbReference type="Proteomes" id="UP001515480"/>
    </source>
</evidence>
<dbReference type="Pfam" id="PF12906">
    <property type="entry name" value="RINGv"/>
    <property type="match status" value="1"/>
</dbReference>
<dbReference type="Gene3D" id="1.25.40.10">
    <property type="entry name" value="Tetratricopeptide repeat domain"/>
    <property type="match status" value="1"/>
</dbReference>
<dbReference type="PANTHER" id="PTHR46082">
    <property type="entry name" value="ATP/GTP-BINDING PROTEIN-RELATED"/>
    <property type="match status" value="1"/>
</dbReference>
<evidence type="ECO:0000256" key="3">
    <source>
        <dbReference type="ARBA" id="ARBA00022833"/>
    </source>
</evidence>
<gene>
    <name evidence="6" type="ORF">AB1Y20_009773</name>
</gene>
<dbReference type="Proteomes" id="UP001515480">
    <property type="component" value="Unassembled WGS sequence"/>
</dbReference>
<dbReference type="Pfam" id="PF13374">
    <property type="entry name" value="TPR_10"/>
    <property type="match status" value="1"/>
</dbReference>
<dbReference type="AlphaFoldDB" id="A0AB34K2Z0"/>
<feature type="region of interest" description="Disordered" evidence="4">
    <location>
        <begin position="248"/>
        <end position="290"/>
    </location>
</feature>
<reference evidence="6 7" key="1">
    <citation type="journal article" date="2024" name="Science">
        <title>Giant polyketide synthase enzymes in the biosynthesis of giant marine polyether toxins.</title>
        <authorList>
            <person name="Fallon T.R."/>
            <person name="Shende V.V."/>
            <person name="Wierzbicki I.H."/>
            <person name="Pendleton A.L."/>
            <person name="Watervoot N.F."/>
            <person name="Auber R.P."/>
            <person name="Gonzalez D.J."/>
            <person name="Wisecaver J.H."/>
            <person name="Moore B.S."/>
        </authorList>
    </citation>
    <scope>NUCLEOTIDE SEQUENCE [LARGE SCALE GENOMIC DNA]</scope>
    <source>
        <strain evidence="6 7">12B1</strain>
    </source>
</reference>
<organism evidence="6 7">
    <name type="scientific">Prymnesium parvum</name>
    <name type="common">Toxic golden alga</name>
    <dbReference type="NCBI Taxonomy" id="97485"/>
    <lineage>
        <taxon>Eukaryota</taxon>
        <taxon>Haptista</taxon>
        <taxon>Haptophyta</taxon>
        <taxon>Prymnesiophyceae</taxon>
        <taxon>Prymnesiales</taxon>
        <taxon>Prymnesiaceae</taxon>
        <taxon>Prymnesium</taxon>
    </lineage>
</organism>
<evidence type="ECO:0000256" key="1">
    <source>
        <dbReference type="ARBA" id="ARBA00022723"/>
    </source>
</evidence>
<dbReference type="InterPro" id="IPR053137">
    <property type="entry name" value="NLR-like"/>
</dbReference>
<dbReference type="EMBL" id="JBGBPQ010000002">
    <property type="protein sequence ID" value="KAL1528425.1"/>
    <property type="molecule type" value="Genomic_DNA"/>
</dbReference>
<protein>
    <recommendedName>
        <fullName evidence="5">RING-CH-type domain-containing protein</fullName>
    </recommendedName>
</protein>
<evidence type="ECO:0000313" key="6">
    <source>
        <dbReference type="EMBL" id="KAL1528425.1"/>
    </source>
</evidence>
<keyword evidence="2" id="KW-0863">Zinc-finger</keyword>
<dbReference type="Gene3D" id="3.30.40.10">
    <property type="entry name" value="Zinc/RING finger domain, C3HC4 (zinc finger)"/>
    <property type="match status" value="1"/>
</dbReference>
<dbReference type="InterPro" id="IPR011016">
    <property type="entry name" value="Znf_RING-CH"/>
</dbReference>
<proteinExistence type="predicted"/>
<dbReference type="Pfam" id="PF13424">
    <property type="entry name" value="TPR_12"/>
    <property type="match status" value="1"/>
</dbReference>
<dbReference type="InterPro" id="IPR011990">
    <property type="entry name" value="TPR-like_helical_dom_sf"/>
</dbReference>
<accession>A0AB34K2Z0</accession>
<comment type="caution">
    <text evidence="6">The sequence shown here is derived from an EMBL/GenBank/DDBJ whole genome shotgun (WGS) entry which is preliminary data.</text>
</comment>
<dbReference type="SUPFAM" id="SSF57850">
    <property type="entry name" value="RING/U-box"/>
    <property type="match status" value="1"/>
</dbReference>
<evidence type="ECO:0000256" key="4">
    <source>
        <dbReference type="SAM" id="MobiDB-lite"/>
    </source>
</evidence>